<proteinExistence type="predicted"/>
<sequence>AFFIHKLANSNLDITINITNSSKNERILDNAEYAQELCLSRVNVNFAGRPTGKRIITGRVWETLLARSVLLDEFNPEINFFLTPFRHYIPFQSFNDLKLCLTFLEGNYESCRDIAIQGRKHIDRYFTPEKIWSYVFRQVDLI</sequence>
<dbReference type="EMBL" id="UINC01071743">
    <property type="protein sequence ID" value="SVC06894.1"/>
    <property type="molecule type" value="Genomic_DNA"/>
</dbReference>
<name>A0A382J418_9ZZZZ</name>
<accession>A0A382J418</accession>
<evidence type="ECO:0000259" key="1">
    <source>
        <dbReference type="Pfam" id="PF13524"/>
    </source>
</evidence>
<dbReference type="InterPro" id="IPR055259">
    <property type="entry name" value="YkvP/CgeB_Glyco_trans-like"/>
</dbReference>
<evidence type="ECO:0000313" key="2">
    <source>
        <dbReference type="EMBL" id="SVC06894.1"/>
    </source>
</evidence>
<reference evidence="2" key="1">
    <citation type="submission" date="2018-05" db="EMBL/GenBank/DDBJ databases">
        <authorList>
            <person name="Lanie J.A."/>
            <person name="Ng W.-L."/>
            <person name="Kazmierczak K.M."/>
            <person name="Andrzejewski T.M."/>
            <person name="Davidsen T.M."/>
            <person name="Wayne K.J."/>
            <person name="Tettelin H."/>
            <person name="Glass J.I."/>
            <person name="Rusch D."/>
            <person name="Podicherti R."/>
            <person name="Tsui H.-C.T."/>
            <person name="Winkler M.E."/>
        </authorList>
    </citation>
    <scope>NUCLEOTIDE SEQUENCE</scope>
</reference>
<dbReference type="AlphaFoldDB" id="A0A382J418"/>
<feature type="non-terminal residue" evidence="2">
    <location>
        <position position="1"/>
    </location>
</feature>
<organism evidence="2">
    <name type="scientific">marine metagenome</name>
    <dbReference type="NCBI Taxonomy" id="408172"/>
    <lineage>
        <taxon>unclassified sequences</taxon>
        <taxon>metagenomes</taxon>
        <taxon>ecological metagenomes</taxon>
    </lineage>
</organism>
<feature type="domain" description="Spore protein YkvP/CgeB glycosyl transferase-like" evidence="1">
    <location>
        <begin position="2"/>
        <end position="132"/>
    </location>
</feature>
<dbReference type="Pfam" id="PF13524">
    <property type="entry name" value="Glyco_trans_1_2"/>
    <property type="match status" value="1"/>
</dbReference>
<gene>
    <name evidence="2" type="ORF">METZ01_LOCUS259748</name>
</gene>
<protein>
    <recommendedName>
        <fullName evidence="1">Spore protein YkvP/CgeB glycosyl transferase-like domain-containing protein</fullName>
    </recommendedName>
</protein>